<evidence type="ECO:0000313" key="8">
    <source>
        <dbReference type="EMBL" id="TPP65368.1"/>
    </source>
</evidence>
<dbReference type="EMBL" id="SUNJ01003294">
    <property type="protein sequence ID" value="TPP65368.1"/>
    <property type="molecule type" value="Genomic_DNA"/>
</dbReference>
<dbReference type="GO" id="GO:0015031">
    <property type="term" value="P:protein transport"/>
    <property type="evidence" value="ECO:0007669"/>
    <property type="project" value="UniProtKB-KW"/>
</dbReference>
<dbReference type="InterPro" id="IPR046364">
    <property type="entry name" value="Exo70_C"/>
</dbReference>
<keyword evidence="5" id="KW-0653">Protein transport</keyword>
<keyword evidence="2 5" id="KW-0813">Transport</keyword>
<keyword evidence="9" id="KW-1185">Reference proteome</keyword>
<protein>
    <recommendedName>
        <fullName evidence="4 5">Exocyst complex component 7</fullName>
    </recommendedName>
    <alternativeName>
        <fullName evidence="5">Exocyst complex component Exo70</fullName>
    </alternativeName>
</protein>
<dbReference type="Pfam" id="PF03081">
    <property type="entry name" value="Exo70_C"/>
    <property type="match status" value="1"/>
</dbReference>
<organism evidence="8 9">
    <name type="scientific">Fasciola gigantica</name>
    <name type="common">Giant liver fluke</name>
    <dbReference type="NCBI Taxonomy" id="46835"/>
    <lineage>
        <taxon>Eukaryota</taxon>
        <taxon>Metazoa</taxon>
        <taxon>Spiralia</taxon>
        <taxon>Lophotrochozoa</taxon>
        <taxon>Platyhelminthes</taxon>
        <taxon>Trematoda</taxon>
        <taxon>Digenea</taxon>
        <taxon>Plagiorchiida</taxon>
        <taxon>Echinostomata</taxon>
        <taxon>Echinostomatoidea</taxon>
        <taxon>Fasciolidae</taxon>
        <taxon>Fasciola</taxon>
    </lineage>
</organism>
<dbReference type="Gene3D" id="1.20.1280.170">
    <property type="entry name" value="Exocyst complex component Exo70"/>
    <property type="match status" value="1"/>
</dbReference>
<dbReference type="PANTHER" id="PTHR12542:SF41">
    <property type="entry name" value="EXOCYST COMPLEX COMPONENT 7"/>
    <property type="match status" value="1"/>
</dbReference>
<accession>A0A504Z627</accession>
<dbReference type="InterPro" id="IPR016159">
    <property type="entry name" value="Cullin_repeat-like_dom_sf"/>
</dbReference>
<feature type="non-terminal residue" evidence="8">
    <location>
        <position position="1"/>
    </location>
</feature>
<dbReference type="GO" id="GO:0005546">
    <property type="term" value="F:phosphatidylinositol-4,5-bisphosphate binding"/>
    <property type="evidence" value="ECO:0007669"/>
    <property type="project" value="InterPro"/>
</dbReference>
<dbReference type="SUPFAM" id="SSF74788">
    <property type="entry name" value="Cullin repeat-like"/>
    <property type="match status" value="1"/>
</dbReference>
<dbReference type="GO" id="GO:0000145">
    <property type="term" value="C:exocyst"/>
    <property type="evidence" value="ECO:0007669"/>
    <property type="project" value="InterPro"/>
</dbReference>
<comment type="function">
    <text evidence="5">Component of the exocyst complex involved in the docking of exocytic vesicles with fusion sites on the plasma membrane.</text>
</comment>
<sequence length="697" mass="80388">VCTFFVCWAYVEVYIRFPFPLISQIRAHLNELEMLKNQFTTLSTQSVDKFEKIIATAKVYQTKMDPLNKDVEQLQIQQKNIQECYSKLSQIQTYRKTAAEVESLIEQGPSQSLEAYLKVMERIQKAFVFFREHNVEEVELVRLQSLYALGLKNLNREFEAMLKQTFRPVNLNYLLKLSDSDDSKNDSSQSSDLRALEDASDPLLNNLQFIMEWMQQSRAFDPNGEGARNCLSRYHDYRREVVRQTLIKLRTLLRERETQDTGQYRPKSAPTATSIRSRPKRPPGFIWEANVYRHLNDGETGELNSEHYGITVVALVKLMQNEQRWLNRLQLTTTDHERQVSLDMILKVASNELLNDGSTLVRFMQQAQTRAEFHMVLSLLFVLKKFAQIGSELVGVLKGIDHILFGFNSLVFKLLQQTCNTLEAYVEFLRQLPEHSGLVRAQVPPDGTVHELTTNAFMYLENLLEFAGIMSIAVHVNDIGPQGSSNVLTFLSHNVVNCEPFRPRVGAFLLSAIFALIANLDRKSESYSEEIVRLIFRMNNLQYILKTIQNTQLHQYLLSYDSEAIARISSLMDERRGRYSLVCVNALMIPNMNQLSRFNGSSGRALDTKERAALKSLWHDFNTGLNNLIRQHSGITVPDKELRDTLERQLIADLIPPYRMFWDRSANIGFSSHRDKYMRVSVQDLEMRLKQLLIGSG</sequence>
<dbReference type="InterPro" id="IPR004140">
    <property type="entry name" value="Exo70"/>
</dbReference>
<evidence type="ECO:0000256" key="4">
    <source>
        <dbReference type="ARBA" id="ARBA00026169"/>
    </source>
</evidence>
<dbReference type="Pfam" id="PF20669">
    <property type="entry name" value="Exo70_N"/>
    <property type="match status" value="1"/>
</dbReference>
<dbReference type="GO" id="GO:0006887">
    <property type="term" value="P:exocytosis"/>
    <property type="evidence" value="ECO:0007669"/>
    <property type="project" value="UniProtKB-KW"/>
</dbReference>
<dbReference type="STRING" id="46835.A0A504Z627"/>
<dbReference type="OrthoDB" id="1922221at2759"/>
<evidence type="ECO:0000256" key="3">
    <source>
        <dbReference type="ARBA" id="ARBA00022483"/>
    </source>
</evidence>
<gene>
    <name evidence="8" type="ORF">FGIG_07696</name>
</gene>
<name>A0A504Z627_FASGI</name>
<dbReference type="Proteomes" id="UP000316759">
    <property type="component" value="Unassembled WGS sequence"/>
</dbReference>
<reference evidence="8 9" key="1">
    <citation type="submission" date="2019-04" db="EMBL/GenBank/DDBJ databases">
        <title>Annotation for the trematode Fasciola gigantica.</title>
        <authorList>
            <person name="Choi Y.-J."/>
        </authorList>
    </citation>
    <scope>NUCLEOTIDE SEQUENCE [LARGE SCALE GENOMIC DNA]</scope>
    <source>
        <strain evidence="8">Uganda_cow_1</strain>
    </source>
</reference>
<comment type="similarity">
    <text evidence="1 5">Belongs to the EXO70 family.</text>
</comment>
<evidence type="ECO:0000313" key="9">
    <source>
        <dbReference type="Proteomes" id="UP000316759"/>
    </source>
</evidence>
<dbReference type="AlphaFoldDB" id="A0A504Z627"/>
<evidence type="ECO:0000256" key="1">
    <source>
        <dbReference type="ARBA" id="ARBA00006756"/>
    </source>
</evidence>
<evidence type="ECO:0000256" key="5">
    <source>
        <dbReference type="RuleBase" id="RU365026"/>
    </source>
</evidence>
<dbReference type="PANTHER" id="PTHR12542">
    <property type="entry name" value="EXOCYST COMPLEX PROTEIN EXO70"/>
    <property type="match status" value="1"/>
</dbReference>
<feature type="domain" description="Exocyst complex subunit Exo70 C-terminal" evidence="7">
    <location>
        <begin position="309"/>
        <end position="690"/>
    </location>
</feature>
<proteinExistence type="inferred from homology"/>
<keyword evidence="3 5" id="KW-0268">Exocytosis</keyword>
<feature type="region of interest" description="Disordered" evidence="6">
    <location>
        <begin position="257"/>
        <end position="281"/>
    </location>
</feature>
<comment type="caution">
    <text evidence="8">The sequence shown here is derived from an EMBL/GenBank/DDBJ whole genome shotgun (WGS) entry which is preliminary data.</text>
</comment>
<evidence type="ECO:0000256" key="2">
    <source>
        <dbReference type="ARBA" id="ARBA00022448"/>
    </source>
</evidence>
<evidence type="ECO:0000256" key="6">
    <source>
        <dbReference type="SAM" id="MobiDB-lite"/>
    </source>
</evidence>
<evidence type="ECO:0000259" key="7">
    <source>
        <dbReference type="Pfam" id="PF03081"/>
    </source>
</evidence>